<dbReference type="STRING" id="225849.swp_2524"/>
<dbReference type="PANTHER" id="PTHR11012:SF30">
    <property type="entry name" value="PROTEIN KINASE-LIKE DOMAIN-CONTAINING"/>
    <property type="match status" value="1"/>
</dbReference>
<reference evidence="2 3" key="1">
    <citation type="journal article" date="2008" name="PLoS ONE">
        <title>Environmental adaptation: genomic analysis of the piezotolerant and psychrotolerant deep-sea iron reducing bacterium Shewanella piezotolerans WP3.</title>
        <authorList>
            <person name="Wang F."/>
            <person name="Wang J."/>
            <person name="Jian H."/>
            <person name="Zhang B."/>
            <person name="Li S."/>
            <person name="Wang F."/>
            <person name="Zeng X."/>
            <person name="Gao L."/>
            <person name="Bartlett D.H."/>
            <person name="Yu J."/>
            <person name="Hu S."/>
            <person name="Xiao X."/>
        </authorList>
    </citation>
    <scope>NUCLEOTIDE SEQUENCE [LARGE SCALE GENOMIC DNA]</scope>
    <source>
        <strain evidence="3">WP3 / JCM 13877</strain>
    </source>
</reference>
<proteinExistence type="predicted"/>
<protein>
    <recommendedName>
        <fullName evidence="1">CHK kinase-like domain-containing protein</fullName>
    </recommendedName>
</protein>
<accession>B8CP20</accession>
<dbReference type="RefSeq" id="WP_020912620.1">
    <property type="nucleotide sequence ID" value="NC_011566.1"/>
</dbReference>
<dbReference type="SMART" id="SM00587">
    <property type="entry name" value="CHK"/>
    <property type="match status" value="1"/>
</dbReference>
<dbReference type="EMBL" id="CP000472">
    <property type="protein sequence ID" value="ACJ29264.1"/>
    <property type="molecule type" value="Genomic_DNA"/>
</dbReference>
<dbReference type="eggNOG" id="COG2334">
    <property type="taxonomic scope" value="Bacteria"/>
</dbReference>
<dbReference type="InterPro" id="IPR004119">
    <property type="entry name" value="EcKL"/>
</dbReference>
<keyword evidence="3" id="KW-1185">Reference proteome</keyword>
<evidence type="ECO:0000259" key="1">
    <source>
        <dbReference type="SMART" id="SM00587"/>
    </source>
</evidence>
<dbReference type="AlphaFoldDB" id="B8CP20"/>
<name>B8CP20_SHEPW</name>
<sequence length="341" mass="38604">MTKNVAQLEKKLAALLGTTEFIKIETIQSLWSGYGEIGRYENKDKSNPFYGRFIVKHISPPTSQQHPRGWNGALAHQRKLTSYNVEAEFYQHWANSIKPTCALPQFIAQENLDDTCPNSRIIVMSDLDTEGYPIRLSNASLSVAGTCLQWLARFHALNLQAKVTEDWPKNLWSIGTYWYLGTRLTEYNAMEENELKRSAVLLDAKLNNGKFKTLVHGDAKIANFCFSADLSKVAAVDFQYVGAGCGMKDVIYFLGSCLDNATLEQNFDDLIDVYFSALKASLAEINSKHSFKEVEQEWRGLINIAWADFERFLAGWAPDHTKRTLFSHKLTQIAITQITKV</sequence>
<dbReference type="SUPFAM" id="SSF56112">
    <property type="entry name" value="Protein kinase-like (PK-like)"/>
    <property type="match status" value="1"/>
</dbReference>
<dbReference type="InterPro" id="IPR015897">
    <property type="entry name" value="CHK_kinase-like"/>
</dbReference>
<dbReference type="HOGENOM" id="CLU_049945_0_0_6"/>
<gene>
    <name evidence="2" type="ordered locus">swp_2524</name>
</gene>
<dbReference type="Gene3D" id="3.90.1200.10">
    <property type="match status" value="1"/>
</dbReference>
<dbReference type="Pfam" id="PF02958">
    <property type="entry name" value="EcKL"/>
    <property type="match status" value="1"/>
</dbReference>
<dbReference type="KEGG" id="swp:swp_2524"/>
<dbReference type="PANTHER" id="PTHR11012">
    <property type="entry name" value="PROTEIN KINASE-LIKE DOMAIN-CONTAINING"/>
    <property type="match status" value="1"/>
</dbReference>
<organism evidence="2 3">
    <name type="scientific">Shewanella piezotolerans (strain WP3 / JCM 13877)</name>
    <dbReference type="NCBI Taxonomy" id="225849"/>
    <lineage>
        <taxon>Bacteria</taxon>
        <taxon>Pseudomonadati</taxon>
        <taxon>Pseudomonadota</taxon>
        <taxon>Gammaproteobacteria</taxon>
        <taxon>Alteromonadales</taxon>
        <taxon>Shewanellaceae</taxon>
        <taxon>Shewanella</taxon>
    </lineage>
</organism>
<feature type="domain" description="CHK kinase-like" evidence="1">
    <location>
        <begin position="122"/>
        <end position="284"/>
    </location>
</feature>
<evidence type="ECO:0000313" key="3">
    <source>
        <dbReference type="Proteomes" id="UP000000753"/>
    </source>
</evidence>
<dbReference type="InterPro" id="IPR011009">
    <property type="entry name" value="Kinase-like_dom_sf"/>
</dbReference>
<dbReference type="Proteomes" id="UP000000753">
    <property type="component" value="Chromosome"/>
</dbReference>
<evidence type="ECO:0000313" key="2">
    <source>
        <dbReference type="EMBL" id="ACJ29264.1"/>
    </source>
</evidence>